<evidence type="ECO:0000313" key="3">
    <source>
        <dbReference type="Ensembl" id="ENSGACP00000048265.1"/>
    </source>
</evidence>
<keyword evidence="4" id="KW-1185">Reference proteome</keyword>
<dbReference type="Proteomes" id="UP000007635">
    <property type="component" value="Chromosome XIII"/>
</dbReference>
<evidence type="ECO:0000313" key="4">
    <source>
        <dbReference type="Proteomes" id="UP000007635"/>
    </source>
</evidence>
<dbReference type="PANTHER" id="PTHR47615">
    <property type="entry name" value="COILED-COIL DOMAIN-CONTAINING PROTEIN 158"/>
    <property type="match status" value="1"/>
</dbReference>
<feature type="coiled-coil region" evidence="1">
    <location>
        <begin position="419"/>
        <end position="485"/>
    </location>
</feature>
<feature type="coiled-coil region" evidence="1">
    <location>
        <begin position="57"/>
        <end position="84"/>
    </location>
</feature>
<proteinExistence type="predicted"/>
<feature type="compositionally biased region" description="Low complexity" evidence="2">
    <location>
        <begin position="110"/>
        <end position="121"/>
    </location>
</feature>
<name>A0AAQ4QAQ3_GASAC</name>
<reference evidence="3" key="2">
    <citation type="submission" date="2025-08" db="UniProtKB">
        <authorList>
            <consortium name="Ensembl"/>
        </authorList>
    </citation>
    <scope>IDENTIFICATION</scope>
</reference>
<reference evidence="3 4" key="1">
    <citation type="journal article" date="2021" name="G3 (Bethesda)">
        <title>Improved contiguity of the threespine stickleback genome using long-read sequencing.</title>
        <authorList>
            <person name="Nath S."/>
            <person name="Shaw D.E."/>
            <person name="White M.A."/>
        </authorList>
    </citation>
    <scope>NUCLEOTIDE SEQUENCE [LARGE SCALE GENOMIC DNA]</scope>
    <source>
        <strain evidence="3 4">Lake Benthic</strain>
    </source>
</reference>
<dbReference type="Pfam" id="PF15921">
    <property type="entry name" value="CCDC158"/>
    <property type="match status" value="2"/>
</dbReference>
<protein>
    <recommendedName>
        <fullName evidence="5">Coiled-coil domain containing 158</fullName>
    </recommendedName>
</protein>
<sequence>MSSEFLSRPDQSIPPSSNNGCHLFLFESPPNHSKLTQAGSTDIQDAIPRLRFNSLTLDELSDELDRRTKETQRLQEEVEKATKVTLERLGSIYSTHSSPGQSCQNSGNYSDESPGDSSSPSTVQTPESQPPRCDLDSLNQGDISCPGKEMLGKVIDDCIQQLSDLQLNKPRDQTEQETFSFNKAIVNLQAKLHKVREEKAVLSNLRLKDSTTHVSQMENMLSMLEELQNIKRAEDQKLREAEDEALAFHRKVELLERNVKEMYSLLSHGTQRGDNGVTGPNVATAPRRLSPAAKTTEDVNNDSEKLQERLFSQSIRHLGSDDRSGVNKQNERMEDLIESLGQEVALLTDKLSSSTNDSFTLCVKLELLKNMMYVYPRKLAERQTLLHRCQVSELESSLCRHTDKVCCLELQLIQAQSDLSDAQREKASSLLQTEELQSQLDQFKALLRQKAQEGEKSQELLEDKKQELLLRQHETQHQLARLEEAQSRCRILHAEGETLRLRLDGREKRIEGSTQMQNGTIDDLHQQNGLLSKQLNQRTLTIQQLTAELDRHKSDLAAAEQDRLQLQASVAEQSQRAREETLEKQQLAVQLDIQRLQLRSLNKEHEELQQLHSAKNDEHEGAVLKLQSQIRTAHDERDQVRCTLRTLEGADGHGLRVAMDMQKEITARRKQVDSLQSKIKHLEETIDQLYQEKRFQSLEKRRQLQQLMFVGEEKRQLGTELEALRSKDKQLRERVGQLEAILHKMSESFADCKDFLQLKEQDFFRLKLQHALDLKELQGQNLHTAPNVPPSDPDSPSPSSLSDPPSSQHVFNAQITRCHAQRLRSPVRELRGVISENHRPHTEVRRRSAPEREHGTAFTDKAEGVEAGSRWRRRTCGSETHFPKEAELSGEAINKKSFCERGVVSHPATAARFTSSPLLRSLGRKSPVYSLLTSDPNSGQ</sequence>
<dbReference type="AlphaFoldDB" id="A0AAQ4QAQ3"/>
<dbReference type="Ensembl" id="ENSGACT00000048097.1">
    <property type="protein sequence ID" value="ENSGACP00000048265.1"/>
    <property type="gene ID" value="ENSGACG00000035950.1"/>
</dbReference>
<feature type="compositionally biased region" description="Basic and acidic residues" evidence="2">
    <location>
        <begin position="833"/>
        <end position="864"/>
    </location>
</feature>
<keyword evidence="1" id="KW-0175">Coiled coil</keyword>
<evidence type="ECO:0008006" key="5">
    <source>
        <dbReference type="Google" id="ProtNLM"/>
    </source>
</evidence>
<feature type="compositionally biased region" description="Pro residues" evidence="2">
    <location>
        <begin position="787"/>
        <end position="796"/>
    </location>
</feature>
<feature type="region of interest" description="Disordered" evidence="2">
    <location>
        <begin position="833"/>
        <end position="871"/>
    </location>
</feature>
<dbReference type="InterPro" id="IPR031809">
    <property type="entry name" value="CCDC158"/>
</dbReference>
<dbReference type="GeneTree" id="ENSGT00390000013339"/>
<feature type="region of interest" description="Disordered" evidence="2">
    <location>
        <begin position="782"/>
        <end position="808"/>
    </location>
</feature>
<feature type="coiled-coil region" evidence="1">
    <location>
        <begin position="185"/>
        <end position="258"/>
    </location>
</feature>
<feature type="region of interest" description="Disordered" evidence="2">
    <location>
        <begin position="93"/>
        <end position="141"/>
    </location>
</feature>
<evidence type="ECO:0000256" key="2">
    <source>
        <dbReference type="SAM" id="MobiDB-lite"/>
    </source>
</evidence>
<feature type="compositionally biased region" description="Low complexity" evidence="2">
    <location>
        <begin position="797"/>
        <end position="807"/>
    </location>
</feature>
<accession>A0AAQ4QAQ3</accession>
<feature type="coiled-coil region" evidence="1">
    <location>
        <begin position="542"/>
        <end position="618"/>
    </location>
</feature>
<feature type="coiled-coil region" evidence="1">
    <location>
        <begin position="323"/>
        <end position="350"/>
    </location>
</feature>
<feature type="region of interest" description="Disordered" evidence="2">
    <location>
        <begin position="1"/>
        <end position="25"/>
    </location>
</feature>
<feature type="compositionally biased region" description="Polar residues" evidence="2">
    <location>
        <begin position="93"/>
        <end position="109"/>
    </location>
</feature>
<organism evidence="3 4">
    <name type="scientific">Gasterosteus aculeatus aculeatus</name>
    <name type="common">three-spined stickleback</name>
    <dbReference type="NCBI Taxonomy" id="481459"/>
    <lineage>
        <taxon>Eukaryota</taxon>
        <taxon>Metazoa</taxon>
        <taxon>Chordata</taxon>
        <taxon>Craniata</taxon>
        <taxon>Vertebrata</taxon>
        <taxon>Euteleostomi</taxon>
        <taxon>Actinopterygii</taxon>
        <taxon>Neopterygii</taxon>
        <taxon>Teleostei</taxon>
        <taxon>Neoteleostei</taxon>
        <taxon>Acanthomorphata</taxon>
        <taxon>Eupercaria</taxon>
        <taxon>Perciformes</taxon>
        <taxon>Cottioidei</taxon>
        <taxon>Gasterosteales</taxon>
        <taxon>Gasterosteidae</taxon>
        <taxon>Gasterosteus</taxon>
    </lineage>
</organism>
<evidence type="ECO:0000256" key="1">
    <source>
        <dbReference type="SAM" id="Coils"/>
    </source>
</evidence>
<dbReference type="PANTHER" id="PTHR47615:SF1">
    <property type="entry name" value="COILED-COIL DOMAIN-CONTAINING PROTEIN 158"/>
    <property type="match status" value="1"/>
</dbReference>
<reference evidence="3" key="3">
    <citation type="submission" date="2025-09" db="UniProtKB">
        <authorList>
            <consortium name="Ensembl"/>
        </authorList>
    </citation>
    <scope>IDENTIFICATION</scope>
</reference>
<feature type="compositionally biased region" description="Polar residues" evidence="2">
    <location>
        <begin position="1"/>
        <end position="20"/>
    </location>
</feature>
<feature type="coiled-coil region" evidence="1">
    <location>
        <begin position="665"/>
        <end position="741"/>
    </location>
</feature>